<feature type="binding site" evidence="5">
    <location>
        <position position="41"/>
    </location>
    <ligand>
        <name>(2E)-4-hydroxy-3-methylbut-2-enyl diphosphate</name>
        <dbReference type="ChEBI" id="CHEBI:128753"/>
    </ligand>
</feature>
<gene>
    <name evidence="5" type="primary">ispH</name>
    <name evidence="6" type="ORF">Deia_00538</name>
</gene>
<feature type="active site" description="Proton donor" evidence="5">
    <location>
        <position position="126"/>
    </location>
</feature>
<accession>A0A5B8XDJ1</accession>
<feature type="binding site" evidence="5">
    <location>
        <position position="221"/>
    </location>
    <ligand>
        <name>(2E)-4-hydroxy-3-methylbut-2-enyl diphosphate</name>
        <dbReference type="ChEBI" id="CHEBI:128753"/>
    </ligand>
</feature>
<dbReference type="PANTHER" id="PTHR30426:SF0">
    <property type="entry name" value="4-HYDROXY-3-METHYLBUT-2-ENYL DIPHOSPHATE REDUCTASE"/>
    <property type="match status" value="1"/>
</dbReference>
<dbReference type="EC" id="1.17.7.4" evidence="5"/>
<dbReference type="PANTHER" id="PTHR30426">
    <property type="entry name" value="4-HYDROXY-3-METHYLBUT-2-ENYL DIPHOSPHATE REDUCTASE"/>
    <property type="match status" value="1"/>
</dbReference>
<feature type="binding site" evidence="5">
    <location>
        <position position="265"/>
    </location>
    <ligand>
        <name>dimethylallyl diphosphate</name>
        <dbReference type="ChEBI" id="CHEBI:57623"/>
    </ligand>
</feature>
<dbReference type="OrthoDB" id="9804068at2"/>
<feature type="binding site" evidence="5">
    <location>
        <position position="41"/>
    </location>
    <ligand>
        <name>isopentenyl diphosphate</name>
        <dbReference type="ChEBI" id="CHEBI:128769"/>
    </ligand>
</feature>
<name>A0A5B8XDJ1_9RICK</name>
<feature type="binding site" evidence="5">
    <location>
        <position position="12"/>
    </location>
    <ligand>
        <name>[4Fe-4S] cluster</name>
        <dbReference type="ChEBI" id="CHEBI:49883"/>
    </ligand>
</feature>
<comment type="catalytic activity">
    <reaction evidence="5">
        <text>isopentenyl diphosphate + 2 oxidized [2Fe-2S]-[ferredoxin] + H2O = (2E)-4-hydroxy-3-methylbut-2-enyl diphosphate + 2 reduced [2Fe-2S]-[ferredoxin] + 2 H(+)</text>
        <dbReference type="Rhea" id="RHEA:24488"/>
        <dbReference type="Rhea" id="RHEA-COMP:10000"/>
        <dbReference type="Rhea" id="RHEA-COMP:10001"/>
        <dbReference type="ChEBI" id="CHEBI:15377"/>
        <dbReference type="ChEBI" id="CHEBI:15378"/>
        <dbReference type="ChEBI" id="CHEBI:33737"/>
        <dbReference type="ChEBI" id="CHEBI:33738"/>
        <dbReference type="ChEBI" id="CHEBI:128753"/>
        <dbReference type="ChEBI" id="CHEBI:128769"/>
        <dbReference type="EC" id="1.17.7.4"/>
    </reaction>
</comment>
<feature type="binding site" evidence="5">
    <location>
        <position position="74"/>
    </location>
    <ligand>
        <name>isopentenyl diphosphate</name>
        <dbReference type="ChEBI" id="CHEBI:128769"/>
    </ligand>
</feature>
<comment type="pathway">
    <text evidence="5">Isoprenoid biosynthesis; dimethylallyl diphosphate biosynthesis; dimethylallyl diphosphate from (2E)-4-hydroxy-3-methylbutenyl diphosphate: step 1/1.</text>
</comment>
<comment type="cofactor">
    <cofactor evidence="5">
        <name>[4Fe-4S] cluster</name>
        <dbReference type="ChEBI" id="CHEBI:49883"/>
    </cofactor>
    <text evidence="5">Binds 1 [4Fe-4S] cluster per subunit.</text>
</comment>
<dbReference type="UniPathway" id="UPA00059">
    <property type="reaction ID" value="UER00105"/>
</dbReference>
<dbReference type="Gene3D" id="3.40.1010.20">
    <property type="entry name" value="4-hydroxy-3-methylbut-2-enyl diphosphate reductase, catalytic domain"/>
    <property type="match status" value="2"/>
</dbReference>
<protein>
    <recommendedName>
        <fullName evidence="5">4-hydroxy-3-methylbut-2-enyl diphosphate reductase</fullName>
        <shortName evidence="5">HMBPP reductase</shortName>
        <ecNumber evidence="5">1.17.7.4</ecNumber>
    </recommendedName>
</protein>
<keyword evidence="7" id="KW-1185">Reference proteome</keyword>
<dbReference type="HAMAP" id="MF_00191">
    <property type="entry name" value="IspH"/>
    <property type="match status" value="1"/>
</dbReference>
<organism evidence="6 7">
    <name type="scientific">Candidatus Deianiraea vastatrix</name>
    <dbReference type="NCBI Taxonomy" id="2163644"/>
    <lineage>
        <taxon>Bacteria</taxon>
        <taxon>Pseudomonadati</taxon>
        <taxon>Pseudomonadota</taxon>
        <taxon>Alphaproteobacteria</taxon>
        <taxon>Rickettsiales</taxon>
        <taxon>Candidatus Deianiraeaceae</taxon>
        <taxon>Candidatus Deianiraea</taxon>
    </lineage>
</organism>
<feature type="binding site" evidence="5">
    <location>
        <position position="96"/>
    </location>
    <ligand>
        <name>[4Fe-4S] cluster</name>
        <dbReference type="ChEBI" id="CHEBI:49883"/>
    </ligand>
</feature>
<feature type="binding site" evidence="5">
    <location>
        <position position="124"/>
    </location>
    <ligand>
        <name>(2E)-4-hydroxy-3-methylbut-2-enyl diphosphate</name>
        <dbReference type="ChEBI" id="CHEBI:128753"/>
    </ligand>
</feature>
<dbReference type="CDD" id="cd13944">
    <property type="entry name" value="lytB_ispH"/>
    <property type="match status" value="1"/>
</dbReference>
<feature type="binding site" evidence="5">
    <location>
        <position position="41"/>
    </location>
    <ligand>
        <name>dimethylallyl diphosphate</name>
        <dbReference type="ChEBI" id="CHEBI:57623"/>
    </ligand>
</feature>
<dbReference type="GO" id="GO:0016114">
    <property type="term" value="P:terpenoid biosynthetic process"/>
    <property type="evidence" value="ECO:0007669"/>
    <property type="project" value="UniProtKB-UniRule"/>
</dbReference>
<dbReference type="GO" id="GO:0050992">
    <property type="term" value="P:dimethylallyl diphosphate biosynthetic process"/>
    <property type="evidence" value="ECO:0007669"/>
    <property type="project" value="UniProtKB-UniRule"/>
</dbReference>
<sequence length="312" mass="34947">MNVFLISPRGFCAGVKRAVGIVEGAIEKYKTNIFVKHEIVHNEYVVNYFTKKGVKFVKSINEIPENSVVIFSAHGVSKDVEEQAKQKNLTIIDATCPLVKKVHRVAMKHEESGKTIILIGHKGHPEVIGTIGRVDSKVFIVENENDVDNLDFYSDNLAYITQTTLSVDQTINIIAKLKAKFPNIIAQDESDICYATQNRQDALKKIIHSADILLVLGSQKSSNSRRLQDLGTCAKIPSYLINSHEEIDPNWLKDKKNVAVTSGASSPEILIQNLIKYLVDNYNASIKEVNGTMENIEFHIPKEVRIKESDLF</sequence>
<evidence type="ECO:0000256" key="3">
    <source>
        <dbReference type="ARBA" id="ARBA00023004"/>
    </source>
</evidence>
<dbReference type="NCBIfam" id="TIGR00216">
    <property type="entry name" value="ispH_lytB"/>
    <property type="match status" value="1"/>
</dbReference>
<evidence type="ECO:0000313" key="7">
    <source>
        <dbReference type="Proteomes" id="UP000321934"/>
    </source>
</evidence>
<feature type="binding site" evidence="5">
    <location>
        <position position="222"/>
    </location>
    <ligand>
        <name>dimethylallyl diphosphate</name>
        <dbReference type="ChEBI" id="CHEBI:57623"/>
    </ligand>
</feature>
<feature type="binding site" evidence="5">
    <location>
        <position position="124"/>
    </location>
    <ligand>
        <name>isopentenyl diphosphate</name>
        <dbReference type="ChEBI" id="CHEBI:128769"/>
    </ligand>
</feature>
<evidence type="ECO:0000256" key="4">
    <source>
        <dbReference type="ARBA" id="ARBA00023014"/>
    </source>
</evidence>
<feature type="binding site" evidence="5">
    <location>
        <position position="124"/>
    </location>
    <ligand>
        <name>dimethylallyl diphosphate</name>
        <dbReference type="ChEBI" id="CHEBI:57623"/>
    </ligand>
</feature>
<comment type="similarity">
    <text evidence="5">Belongs to the IspH family.</text>
</comment>
<comment type="function">
    <text evidence="5">Catalyzes the conversion of 1-hydroxy-2-methyl-2-(E)-butenyl 4-diphosphate (HMBPP) into a mixture of isopentenyl diphosphate (IPP) and dimethylallyl diphosphate (DMAPP). Acts in the terminal step of the DOXP/MEP pathway for isoprenoid precursor biosynthesis.</text>
</comment>
<evidence type="ECO:0000256" key="2">
    <source>
        <dbReference type="ARBA" id="ARBA00022723"/>
    </source>
</evidence>
<keyword evidence="5" id="KW-0414">Isoprene biosynthesis</keyword>
<proteinExistence type="inferred from homology"/>
<keyword evidence="1 5" id="KW-0004">4Fe-4S</keyword>
<dbReference type="EMBL" id="CP029077">
    <property type="protein sequence ID" value="QED23333.1"/>
    <property type="molecule type" value="Genomic_DNA"/>
</dbReference>
<evidence type="ECO:0000256" key="5">
    <source>
        <dbReference type="HAMAP-Rule" id="MF_00191"/>
    </source>
</evidence>
<comment type="pathway">
    <text evidence="5">Isoprenoid biosynthesis; isopentenyl diphosphate biosynthesis via DXP pathway; isopentenyl diphosphate from 1-deoxy-D-xylulose 5-phosphate: step 6/6.</text>
</comment>
<keyword evidence="4 5" id="KW-0411">Iron-sulfur</keyword>
<feature type="binding site" evidence="5">
    <location>
        <position position="223"/>
    </location>
    <ligand>
        <name>dimethylallyl diphosphate</name>
        <dbReference type="ChEBI" id="CHEBI:57623"/>
    </ligand>
</feature>
<dbReference type="GO" id="GO:0051539">
    <property type="term" value="F:4 iron, 4 sulfur cluster binding"/>
    <property type="evidence" value="ECO:0007669"/>
    <property type="project" value="UniProtKB-UniRule"/>
</dbReference>
<feature type="binding site" evidence="5">
    <location>
        <position position="222"/>
    </location>
    <ligand>
        <name>(2E)-4-hydroxy-3-methylbut-2-enyl diphosphate</name>
        <dbReference type="ChEBI" id="CHEBI:128753"/>
    </ligand>
</feature>
<evidence type="ECO:0000313" key="6">
    <source>
        <dbReference type="EMBL" id="QED23333.1"/>
    </source>
</evidence>
<feature type="binding site" evidence="5">
    <location>
        <position position="265"/>
    </location>
    <ligand>
        <name>(2E)-4-hydroxy-3-methylbut-2-enyl diphosphate</name>
        <dbReference type="ChEBI" id="CHEBI:128753"/>
    </ligand>
</feature>
<dbReference type="Proteomes" id="UP000321934">
    <property type="component" value="Chromosome"/>
</dbReference>
<feature type="binding site" evidence="5">
    <location>
        <position position="74"/>
    </location>
    <ligand>
        <name>dimethylallyl diphosphate</name>
        <dbReference type="ChEBI" id="CHEBI:57623"/>
    </ligand>
</feature>
<feature type="binding site" evidence="5">
    <location>
        <position position="193"/>
    </location>
    <ligand>
        <name>[4Fe-4S] cluster</name>
        <dbReference type="ChEBI" id="CHEBI:49883"/>
    </ligand>
</feature>
<feature type="binding site" evidence="5">
    <location>
        <position position="221"/>
    </location>
    <ligand>
        <name>dimethylallyl diphosphate</name>
        <dbReference type="ChEBI" id="CHEBI:57623"/>
    </ligand>
</feature>
<feature type="binding site" evidence="5">
    <location>
        <position position="222"/>
    </location>
    <ligand>
        <name>isopentenyl diphosphate</name>
        <dbReference type="ChEBI" id="CHEBI:128769"/>
    </ligand>
</feature>
<feature type="binding site" evidence="5">
    <location>
        <position position="265"/>
    </location>
    <ligand>
        <name>isopentenyl diphosphate</name>
        <dbReference type="ChEBI" id="CHEBI:128769"/>
    </ligand>
</feature>
<feature type="binding site" evidence="5">
    <location>
        <position position="74"/>
    </location>
    <ligand>
        <name>(2E)-4-hydroxy-3-methylbut-2-enyl diphosphate</name>
        <dbReference type="ChEBI" id="CHEBI:128753"/>
    </ligand>
</feature>
<dbReference type="NCBIfam" id="NF002190">
    <property type="entry name" value="PRK01045.1-4"/>
    <property type="match status" value="1"/>
</dbReference>
<keyword evidence="5" id="KW-0560">Oxidoreductase</keyword>
<keyword evidence="2 5" id="KW-0479">Metal-binding</keyword>
<dbReference type="Gene3D" id="3.40.50.11270">
    <property type="match status" value="1"/>
</dbReference>
<comment type="catalytic activity">
    <reaction evidence="5">
        <text>dimethylallyl diphosphate + 2 oxidized [2Fe-2S]-[ferredoxin] + H2O = (2E)-4-hydroxy-3-methylbut-2-enyl diphosphate + 2 reduced [2Fe-2S]-[ferredoxin] + 2 H(+)</text>
        <dbReference type="Rhea" id="RHEA:24825"/>
        <dbReference type="Rhea" id="RHEA-COMP:10000"/>
        <dbReference type="Rhea" id="RHEA-COMP:10001"/>
        <dbReference type="ChEBI" id="CHEBI:15377"/>
        <dbReference type="ChEBI" id="CHEBI:15378"/>
        <dbReference type="ChEBI" id="CHEBI:33737"/>
        <dbReference type="ChEBI" id="CHEBI:33738"/>
        <dbReference type="ChEBI" id="CHEBI:57623"/>
        <dbReference type="ChEBI" id="CHEBI:128753"/>
        <dbReference type="EC" id="1.17.7.4"/>
    </reaction>
</comment>
<dbReference type="AlphaFoldDB" id="A0A5B8XDJ1"/>
<feature type="binding site" evidence="5">
    <location>
        <position position="221"/>
    </location>
    <ligand>
        <name>isopentenyl diphosphate</name>
        <dbReference type="ChEBI" id="CHEBI:128769"/>
    </ligand>
</feature>
<feature type="binding site" evidence="5">
    <location>
        <position position="223"/>
    </location>
    <ligand>
        <name>(2E)-4-hydroxy-3-methylbut-2-enyl diphosphate</name>
        <dbReference type="ChEBI" id="CHEBI:128753"/>
    </ligand>
</feature>
<keyword evidence="3 5" id="KW-0408">Iron</keyword>
<feature type="binding site" evidence="5">
    <location>
        <position position="223"/>
    </location>
    <ligand>
        <name>isopentenyl diphosphate</name>
        <dbReference type="ChEBI" id="CHEBI:128769"/>
    </ligand>
</feature>
<dbReference type="GO" id="GO:0046872">
    <property type="term" value="F:metal ion binding"/>
    <property type="evidence" value="ECO:0007669"/>
    <property type="project" value="UniProtKB-KW"/>
</dbReference>
<reference evidence="6 7" key="1">
    <citation type="journal article" date="2019" name="ISME J.">
        <title>Deianiraea, an extracellular bacterium associated with the ciliate Paramecium, suggests an alternative scenario for the evolution of Rickettsiales.</title>
        <authorList>
            <person name="Castelli M."/>
            <person name="Sabaneyeva E."/>
            <person name="Lanzoni O."/>
            <person name="Lebedeva N."/>
            <person name="Floriano A.M."/>
            <person name="Gaiarsa S."/>
            <person name="Benken K."/>
            <person name="Modeo L."/>
            <person name="Bandi C."/>
            <person name="Potekhin A."/>
            <person name="Sassera D."/>
            <person name="Petroni G."/>
        </authorList>
    </citation>
    <scope>NUCLEOTIDE SEQUENCE [LARGE SCALE GENOMIC DNA]</scope>
    <source>
        <strain evidence="6">CyL4-1</strain>
    </source>
</reference>
<dbReference type="InterPro" id="IPR003451">
    <property type="entry name" value="LytB/IspH"/>
</dbReference>
<dbReference type="RefSeq" id="WP_146820612.1">
    <property type="nucleotide sequence ID" value="NZ_CP029077.1"/>
</dbReference>
<dbReference type="UniPathway" id="UPA00056">
    <property type="reaction ID" value="UER00097"/>
</dbReference>
<dbReference type="GO" id="GO:0019288">
    <property type="term" value="P:isopentenyl diphosphate biosynthetic process, methylerythritol 4-phosphate pathway"/>
    <property type="evidence" value="ECO:0007669"/>
    <property type="project" value="UniProtKB-UniRule"/>
</dbReference>
<feature type="binding site" evidence="5">
    <location>
        <position position="163"/>
    </location>
    <ligand>
        <name>(2E)-4-hydroxy-3-methylbut-2-enyl diphosphate</name>
        <dbReference type="ChEBI" id="CHEBI:128753"/>
    </ligand>
</feature>
<evidence type="ECO:0000256" key="1">
    <source>
        <dbReference type="ARBA" id="ARBA00022485"/>
    </source>
</evidence>
<dbReference type="GO" id="GO:0051745">
    <property type="term" value="F:4-hydroxy-3-methylbut-2-enyl diphosphate reductase activity"/>
    <property type="evidence" value="ECO:0007669"/>
    <property type="project" value="UniProtKB-UniRule"/>
</dbReference>
<dbReference type="Pfam" id="PF02401">
    <property type="entry name" value="LYTB"/>
    <property type="match status" value="1"/>
</dbReference>